<dbReference type="InterPro" id="IPR050162">
    <property type="entry name" value="MsrA_MetSO_reductase"/>
</dbReference>
<comment type="catalytic activity">
    <reaction evidence="4">
        <text>[thioredoxin]-disulfide + L-methionine + H2O = L-methionine (S)-S-oxide + [thioredoxin]-dithiol</text>
        <dbReference type="Rhea" id="RHEA:19993"/>
        <dbReference type="Rhea" id="RHEA-COMP:10698"/>
        <dbReference type="Rhea" id="RHEA-COMP:10700"/>
        <dbReference type="ChEBI" id="CHEBI:15377"/>
        <dbReference type="ChEBI" id="CHEBI:29950"/>
        <dbReference type="ChEBI" id="CHEBI:50058"/>
        <dbReference type="ChEBI" id="CHEBI:57844"/>
        <dbReference type="ChEBI" id="CHEBI:58772"/>
        <dbReference type="EC" id="1.8.4.11"/>
    </reaction>
</comment>
<protein>
    <recommendedName>
        <fullName evidence="1">peptide-methionine (S)-S-oxide reductase</fullName>
        <ecNumber evidence="1">1.8.4.11</ecNumber>
    </recommendedName>
</protein>
<dbReference type="GO" id="GO:0008113">
    <property type="term" value="F:peptide-methionine (S)-S-oxide reductase activity"/>
    <property type="evidence" value="ECO:0007669"/>
    <property type="project" value="UniProtKB-EC"/>
</dbReference>
<comment type="catalytic activity">
    <reaction evidence="3">
        <text>L-methionyl-[protein] + [thioredoxin]-disulfide + H2O = L-methionyl-(S)-S-oxide-[protein] + [thioredoxin]-dithiol</text>
        <dbReference type="Rhea" id="RHEA:14217"/>
        <dbReference type="Rhea" id="RHEA-COMP:10698"/>
        <dbReference type="Rhea" id="RHEA-COMP:10700"/>
        <dbReference type="Rhea" id="RHEA-COMP:12313"/>
        <dbReference type="Rhea" id="RHEA-COMP:12315"/>
        <dbReference type="ChEBI" id="CHEBI:15377"/>
        <dbReference type="ChEBI" id="CHEBI:16044"/>
        <dbReference type="ChEBI" id="CHEBI:29950"/>
        <dbReference type="ChEBI" id="CHEBI:44120"/>
        <dbReference type="ChEBI" id="CHEBI:50058"/>
        <dbReference type="EC" id="1.8.4.11"/>
    </reaction>
</comment>
<reference evidence="6" key="1">
    <citation type="journal article" date="2014" name="Front. Microbiol.">
        <title>High frequency of phylogenetically diverse reductive dehalogenase-homologous genes in deep subseafloor sedimentary metagenomes.</title>
        <authorList>
            <person name="Kawai M."/>
            <person name="Futagami T."/>
            <person name="Toyoda A."/>
            <person name="Takaki Y."/>
            <person name="Nishi S."/>
            <person name="Hori S."/>
            <person name="Arai W."/>
            <person name="Tsubouchi T."/>
            <person name="Morono Y."/>
            <person name="Uchiyama I."/>
            <person name="Ito T."/>
            <person name="Fujiyama A."/>
            <person name="Inagaki F."/>
            <person name="Takami H."/>
        </authorList>
    </citation>
    <scope>NUCLEOTIDE SEQUENCE</scope>
    <source>
        <strain evidence="6">Expedition CK06-06</strain>
    </source>
</reference>
<feature type="domain" description="Peptide methionine sulphoxide reductase MsrA" evidence="5">
    <location>
        <begin position="51"/>
        <end position="77"/>
    </location>
</feature>
<dbReference type="SUPFAM" id="SSF55068">
    <property type="entry name" value="Peptide methionine sulfoxide reductase"/>
    <property type="match status" value="1"/>
</dbReference>
<dbReference type="EC" id="1.8.4.11" evidence="1"/>
<feature type="non-terminal residue" evidence="6">
    <location>
        <position position="77"/>
    </location>
</feature>
<evidence type="ECO:0000256" key="2">
    <source>
        <dbReference type="ARBA" id="ARBA00023002"/>
    </source>
</evidence>
<name>X1VJW8_9ZZZZ</name>
<proteinExistence type="predicted"/>
<evidence type="ECO:0000313" key="6">
    <source>
        <dbReference type="EMBL" id="GAJ15736.1"/>
    </source>
</evidence>
<dbReference type="InterPro" id="IPR002569">
    <property type="entry name" value="Met_Sox_Rdtase_MsrA_dom"/>
</dbReference>
<dbReference type="GO" id="GO:0034599">
    <property type="term" value="P:cellular response to oxidative stress"/>
    <property type="evidence" value="ECO:0007669"/>
    <property type="project" value="TreeGrafter"/>
</dbReference>
<dbReference type="AlphaFoldDB" id="X1VJW8"/>
<evidence type="ECO:0000259" key="5">
    <source>
        <dbReference type="Pfam" id="PF01625"/>
    </source>
</evidence>
<evidence type="ECO:0000256" key="4">
    <source>
        <dbReference type="ARBA" id="ARBA00048782"/>
    </source>
</evidence>
<evidence type="ECO:0000256" key="3">
    <source>
        <dbReference type="ARBA" id="ARBA00047806"/>
    </source>
</evidence>
<dbReference type="Gene3D" id="3.30.1060.10">
    <property type="entry name" value="Peptide methionine sulphoxide reductase MsrA"/>
    <property type="match status" value="1"/>
</dbReference>
<dbReference type="PANTHER" id="PTHR42799:SF2">
    <property type="entry name" value="MITOCHONDRIAL PEPTIDE METHIONINE SULFOXIDE REDUCTASE"/>
    <property type="match status" value="1"/>
</dbReference>
<organism evidence="6">
    <name type="scientific">marine sediment metagenome</name>
    <dbReference type="NCBI Taxonomy" id="412755"/>
    <lineage>
        <taxon>unclassified sequences</taxon>
        <taxon>metagenomes</taxon>
        <taxon>ecological metagenomes</taxon>
    </lineage>
</organism>
<comment type="caution">
    <text evidence="6">The sequence shown here is derived from an EMBL/GenBank/DDBJ whole genome shotgun (WGS) entry which is preliminary data.</text>
</comment>
<evidence type="ECO:0000256" key="1">
    <source>
        <dbReference type="ARBA" id="ARBA00012502"/>
    </source>
</evidence>
<dbReference type="PANTHER" id="PTHR42799">
    <property type="entry name" value="MITOCHONDRIAL PEPTIDE METHIONINE SULFOXIDE REDUCTASE"/>
    <property type="match status" value="1"/>
</dbReference>
<sequence length="77" mass="8593">MFLLDMLNKKTKLPSSDEALAGRDEPIPTASHHFVNKTSLKEPFPDGMEMAMFGLGCFWGAERKFWELPGVYTTAVG</sequence>
<dbReference type="InterPro" id="IPR036509">
    <property type="entry name" value="Met_Sox_Rdtase_MsrA_sf"/>
</dbReference>
<gene>
    <name evidence="6" type="ORF">S12H4_42743</name>
</gene>
<accession>X1VJW8</accession>
<dbReference type="Pfam" id="PF01625">
    <property type="entry name" value="PMSR"/>
    <property type="match status" value="1"/>
</dbReference>
<keyword evidence="2" id="KW-0560">Oxidoreductase</keyword>
<dbReference type="EMBL" id="BARW01026184">
    <property type="protein sequence ID" value="GAJ15736.1"/>
    <property type="molecule type" value="Genomic_DNA"/>
</dbReference>
<dbReference type="GO" id="GO:0005737">
    <property type="term" value="C:cytoplasm"/>
    <property type="evidence" value="ECO:0007669"/>
    <property type="project" value="TreeGrafter"/>
</dbReference>